<protein>
    <submittedName>
        <fullName evidence="3">Tat pathway signal protein</fullName>
    </submittedName>
</protein>
<organism evidence="3 4">
    <name type="scientific">Bifidobacterium oedipodis</name>
    <dbReference type="NCBI Taxonomy" id="2675322"/>
    <lineage>
        <taxon>Bacteria</taxon>
        <taxon>Bacillati</taxon>
        <taxon>Actinomycetota</taxon>
        <taxon>Actinomycetes</taxon>
        <taxon>Bifidobacteriales</taxon>
        <taxon>Bifidobacteriaceae</taxon>
        <taxon>Bifidobacterium</taxon>
    </lineage>
</organism>
<evidence type="ECO:0000256" key="2">
    <source>
        <dbReference type="SAM" id="Phobius"/>
    </source>
</evidence>
<keyword evidence="2" id="KW-0472">Membrane</keyword>
<keyword evidence="2" id="KW-0812">Transmembrane</keyword>
<keyword evidence="4" id="KW-1185">Reference proteome</keyword>
<dbReference type="RefSeq" id="WP_169172728.1">
    <property type="nucleotide sequence ID" value="NZ_JAAIII010000006.1"/>
</dbReference>
<dbReference type="SUPFAM" id="SSF47090">
    <property type="entry name" value="PGBD-like"/>
    <property type="match status" value="1"/>
</dbReference>
<feature type="transmembrane region" description="Helical" evidence="2">
    <location>
        <begin position="41"/>
        <end position="63"/>
    </location>
</feature>
<gene>
    <name evidence="3" type="ORF">G1C95_1896</name>
</gene>
<dbReference type="Gene3D" id="1.10.101.10">
    <property type="entry name" value="PGBD-like superfamily/PGBD"/>
    <property type="match status" value="1"/>
</dbReference>
<feature type="compositionally biased region" description="Low complexity" evidence="1">
    <location>
        <begin position="305"/>
        <end position="319"/>
    </location>
</feature>
<name>A0A7Y0ERM9_9BIFI</name>
<dbReference type="EMBL" id="JAAIII010000006">
    <property type="protein sequence ID" value="NMM94708.1"/>
    <property type="molecule type" value="Genomic_DNA"/>
</dbReference>
<accession>A0A7Y0ERM9</accession>
<evidence type="ECO:0000313" key="3">
    <source>
        <dbReference type="EMBL" id="NMM94708.1"/>
    </source>
</evidence>
<feature type="region of interest" description="Disordered" evidence="1">
    <location>
        <begin position="1"/>
        <end position="25"/>
    </location>
</feature>
<feature type="region of interest" description="Disordered" evidence="1">
    <location>
        <begin position="297"/>
        <end position="322"/>
    </location>
</feature>
<keyword evidence="2" id="KW-1133">Transmembrane helix</keyword>
<dbReference type="InterPro" id="IPR036366">
    <property type="entry name" value="PGBDSf"/>
</dbReference>
<proteinExistence type="predicted"/>
<feature type="region of interest" description="Disordered" evidence="1">
    <location>
        <begin position="419"/>
        <end position="440"/>
    </location>
</feature>
<dbReference type="InterPro" id="IPR036365">
    <property type="entry name" value="PGBD-like_sf"/>
</dbReference>
<dbReference type="Proteomes" id="UP000532194">
    <property type="component" value="Unassembled WGS sequence"/>
</dbReference>
<sequence length="440" mass="45587">MRHTTRGKAASGGKERGFDGSGTPDVAIAEKNNRAPSRLGSVLLGALLALMLVVGTCVATLGIRAEWERETEPEPIKVTTTVRRTTLRHNATGRLEASSHGKITVRATGTVTRNGLVAGAEAAEGNVIGTIDERPVLLMQGDVPAYRTMAPNMSGTDVRQLQAALGRLGYVSYDEAGTYGESTALALYHFMRNLGFATVDASGAELASADWKNSAIPQGQVVFASQLPLRAVTTCGIAGQQVQDKLCGMETVARDYMVGFLKVDVPDVTVLAGKEATILLGEPATVTLGGSCASPQNAVGDDLEGGASTGASASSLSDSASERQVEDRTWVCLADARGVSLPVDPGETMVTVTLGASAENTFVTDVVALRGDGTSRWLEQRNGERVDVKMGFCYQGECEISGENLKEGMVVIVPTDGSSAGAAGEVSAADGTGTAGDVSQ</sequence>
<feature type="compositionally biased region" description="Low complexity" evidence="1">
    <location>
        <begin position="419"/>
        <end position="429"/>
    </location>
</feature>
<reference evidence="3 4" key="1">
    <citation type="submission" date="2020-02" db="EMBL/GenBank/DDBJ databases">
        <title>Characterization of phylogenetic diversity of novel bifidobacterial species isolated in Czech ZOOs.</title>
        <authorList>
            <person name="Lugli G.A."/>
            <person name="Vera N.B."/>
            <person name="Ventura M."/>
        </authorList>
    </citation>
    <scope>NUCLEOTIDE SEQUENCE [LARGE SCALE GENOMIC DNA]</scope>
    <source>
        <strain evidence="3 4">DSM 109957</strain>
    </source>
</reference>
<evidence type="ECO:0000256" key="1">
    <source>
        <dbReference type="SAM" id="MobiDB-lite"/>
    </source>
</evidence>
<evidence type="ECO:0000313" key="4">
    <source>
        <dbReference type="Proteomes" id="UP000532194"/>
    </source>
</evidence>
<dbReference type="AlphaFoldDB" id="A0A7Y0ERM9"/>
<comment type="caution">
    <text evidence="3">The sequence shown here is derived from an EMBL/GenBank/DDBJ whole genome shotgun (WGS) entry which is preliminary data.</text>
</comment>